<evidence type="ECO:0000313" key="3">
    <source>
        <dbReference type="EMBL" id="THX17833.1"/>
    </source>
</evidence>
<reference evidence="3" key="1">
    <citation type="submission" date="2018-10" db="EMBL/GenBank/DDBJ databases">
        <title>Fifty Aureobasidium pullulans genomes reveal a recombining polyextremotolerant generalist.</title>
        <authorList>
            <person name="Gostincar C."/>
            <person name="Turk M."/>
            <person name="Zajc J."/>
            <person name="Gunde-Cimerman N."/>
        </authorList>
    </citation>
    <scope>NUCLEOTIDE SEQUENCE [LARGE SCALE GENOMIC DNA]</scope>
    <source>
        <strain evidence="3">EXF-10085</strain>
    </source>
</reference>
<dbReference type="InterPro" id="IPR029044">
    <property type="entry name" value="Nucleotide-diphossugar_trans"/>
</dbReference>
<keyword evidence="2" id="KW-1133">Transmembrane helix</keyword>
<evidence type="ECO:0000256" key="1">
    <source>
        <dbReference type="SAM" id="MobiDB-lite"/>
    </source>
</evidence>
<name>A0A4S9DBR5_AURPU</name>
<dbReference type="GO" id="GO:0016740">
    <property type="term" value="F:transferase activity"/>
    <property type="evidence" value="ECO:0007669"/>
    <property type="project" value="UniProtKB-KW"/>
</dbReference>
<keyword evidence="2" id="KW-0472">Membrane</keyword>
<accession>A0A4S9DBR5</accession>
<proteinExistence type="predicted"/>
<sequence length="486" mass="54389">MLLRLGRVAYLCIFALVVVLWTGLYGKSREVVHKGWDLTTQAFGQGPSFAVDDMVALDLGSDAGVAHGIDEETAVEAPSPYAYVFYATQDTYACSVLVNIRQLKDVFETKYRIHVLITNEVSLSYVEALEDSGATVSLQAAPALANGTEGAGYYQDCLLKLYGFRMHQIDTSLKRVIVMDSDQLVLRNLDYLFEDKIEADLAAPRAYWIAKETFSTAFMVITLSDRVWHVVEKALDNIQIDKYDMDIANELFGDTVLMLPGHFVTLNSHWEDWNLPKWFHKPEAIVAGITNGTHEVAWSETQDLNKREQAQQGSQFEPSNYETASDGQLKDPTQANGNKKGTSESLPKMTTDVNLPTLPKIKDDDSQMADDLLPDTIPGIVNPSKHSDGKPHLPGGIAPPSHGKSSSEVMSTETLDLKDKRYYNELYELYKQVSVLHFTAMGKPWGVNEQMLKDGRPDAHPVFREQFMTWRKVARDICPTDIVVEL</sequence>
<feature type="compositionally biased region" description="Polar residues" evidence="1">
    <location>
        <begin position="310"/>
        <end position="345"/>
    </location>
</feature>
<dbReference type="InterPro" id="IPR050587">
    <property type="entry name" value="GNT1/Glycosyltrans_8"/>
</dbReference>
<evidence type="ECO:0000256" key="2">
    <source>
        <dbReference type="SAM" id="Phobius"/>
    </source>
</evidence>
<organism evidence="3">
    <name type="scientific">Aureobasidium pullulans</name>
    <name type="common">Black yeast</name>
    <name type="synonym">Pullularia pullulans</name>
    <dbReference type="NCBI Taxonomy" id="5580"/>
    <lineage>
        <taxon>Eukaryota</taxon>
        <taxon>Fungi</taxon>
        <taxon>Dikarya</taxon>
        <taxon>Ascomycota</taxon>
        <taxon>Pezizomycotina</taxon>
        <taxon>Dothideomycetes</taxon>
        <taxon>Dothideomycetidae</taxon>
        <taxon>Dothideales</taxon>
        <taxon>Saccotheciaceae</taxon>
        <taxon>Aureobasidium</taxon>
    </lineage>
</organism>
<keyword evidence="3" id="KW-0808">Transferase</keyword>
<feature type="transmembrane region" description="Helical" evidence="2">
    <location>
        <begin position="7"/>
        <end position="25"/>
    </location>
</feature>
<gene>
    <name evidence="3" type="ORF">D6D13_00349</name>
</gene>
<comment type="caution">
    <text evidence="3">The sequence shown here is derived from an EMBL/GenBank/DDBJ whole genome shotgun (WGS) entry which is preliminary data.</text>
</comment>
<dbReference type="PANTHER" id="PTHR11183">
    <property type="entry name" value="GLYCOGENIN SUBFAMILY MEMBER"/>
    <property type="match status" value="1"/>
</dbReference>
<dbReference type="EMBL" id="QZAS01000001">
    <property type="protein sequence ID" value="THX17833.1"/>
    <property type="molecule type" value="Genomic_DNA"/>
</dbReference>
<keyword evidence="2" id="KW-0812">Transmembrane</keyword>
<dbReference type="AlphaFoldDB" id="A0A4S9DBR5"/>
<dbReference type="SUPFAM" id="SSF53448">
    <property type="entry name" value="Nucleotide-diphospho-sugar transferases"/>
    <property type="match status" value="1"/>
</dbReference>
<feature type="region of interest" description="Disordered" evidence="1">
    <location>
        <begin position="301"/>
        <end position="410"/>
    </location>
</feature>
<protein>
    <submittedName>
        <fullName evidence="3">Nucleotide-diphospho-sugar transferase</fullName>
    </submittedName>
</protein>
<dbReference type="Gene3D" id="3.90.550.10">
    <property type="entry name" value="Spore Coat Polysaccharide Biosynthesis Protein SpsA, Chain A"/>
    <property type="match status" value="1"/>
</dbReference>